<dbReference type="EMBL" id="CADCVE010000025">
    <property type="protein sequence ID" value="CAA9448847.1"/>
    <property type="molecule type" value="Genomic_DNA"/>
</dbReference>
<dbReference type="Gene3D" id="2.30.110.10">
    <property type="entry name" value="Electron Transport, Fmn-binding Protein, Chain A"/>
    <property type="match status" value="1"/>
</dbReference>
<protein>
    <recommendedName>
        <fullName evidence="2">Deazaflavin-dependent nitroreductase</fullName>
    </recommendedName>
</protein>
<dbReference type="InterPro" id="IPR012349">
    <property type="entry name" value="Split_barrel_FMN-bd"/>
</dbReference>
<accession>A0A6J4QM26</accession>
<dbReference type="AlphaFoldDB" id="A0A6J4QM26"/>
<dbReference type="GO" id="GO:0016491">
    <property type="term" value="F:oxidoreductase activity"/>
    <property type="evidence" value="ECO:0007669"/>
    <property type="project" value="InterPro"/>
</dbReference>
<dbReference type="Pfam" id="PF04075">
    <property type="entry name" value="F420H2_quin_red"/>
    <property type="match status" value="1"/>
</dbReference>
<organism evidence="1">
    <name type="scientific">uncultured Rubrobacteraceae bacterium</name>
    <dbReference type="NCBI Taxonomy" id="349277"/>
    <lineage>
        <taxon>Bacteria</taxon>
        <taxon>Bacillati</taxon>
        <taxon>Actinomycetota</taxon>
        <taxon>Rubrobacteria</taxon>
        <taxon>Rubrobacterales</taxon>
        <taxon>Rubrobacteraceae</taxon>
        <taxon>environmental samples</taxon>
    </lineage>
</organism>
<reference evidence="1" key="1">
    <citation type="submission" date="2020-02" db="EMBL/GenBank/DDBJ databases">
        <authorList>
            <person name="Meier V. D."/>
        </authorList>
    </citation>
    <scope>NUCLEOTIDE SEQUENCE</scope>
    <source>
        <strain evidence="1">AVDCRST_MAG28</strain>
    </source>
</reference>
<sequence length="153" mass="16901">MSDVDKLPRWLKPMNRVIVALQRRGLALGTMRVLSVPGRKSGRLRTTPVSPLVVGGQRYVVGGSAQADWVKNARAAGWGVLAHGREEERVRLVELPVEECASILREFPKKVPGGIPFFRSMYGLPKKKEALPEAFATLAPRCAVFRLENEQGV</sequence>
<dbReference type="InterPro" id="IPR004378">
    <property type="entry name" value="F420H2_quin_Rdtase"/>
</dbReference>
<proteinExistence type="predicted"/>
<evidence type="ECO:0008006" key="2">
    <source>
        <dbReference type="Google" id="ProtNLM"/>
    </source>
</evidence>
<name>A0A6J4QM26_9ACTN</name>
<evidence type="ECO:0000313" key="1">
    <source>
        <dbReference type="EMBL" id="CAA9448847.1"/>
    </source>
</evidence>
<gene>
    <name evidence="1" type="ORF">AVDCRST_MAG28-1153</name>
</gene>